<name>A0A8T1TM02_9STRA</name>
<feature type="compositionally biased region" description="Low complexity" evidence="1">
    <location>
        <begin position="80"/>
        <end position="100"/>
    </location>
</feature>
<feature type="region of interest" description="Disordered" evidence="1">
    <location>
        <begin position="53"/>
        <end position="108"/>
    </location>
</feature>
<dbReference type="VEuPathDB" id="FungiDB:PC110_g22267"/>
<gene>
    <name evidence="2" type="ORF">JG687_00019390</name>
</gene>
<sequence>GWTSKPPPPGIETLWKYILRTEGVDFVLGEQAVVNYAITMARKESLESLRVTQAAEAARAAEAADQASDAPKQASRESSSKSPAESSASKSPARAPAVSPDPRGKAVNGVLPYGAKASAIRIFSCHRDTVTAV</sequence>
<dbReference type="EMBL" id="JAENGZ010003261">
    <property type="protein sequence ID" value="KAG6941881.1"/>
    <property type="molecule type" value="Genomic_DNA"/>
</dbReference>
<feature type="non-terminal residue" evidence="2">
    <location>
        <position position="1"/>
    </location>
</feature>
<dbReference type="AlphaFoldDB" id="A0A8T1TM02"/>
<comment type="caution">
    <text evidence="2">The sequence shown here is derived from an EMBL/GenBank/DDBJ whole genome shotgun (WGS) entry which is preliminary data.</text>
</comment>
<evidence type="ECO:0000313" key="2">
    <source>
        <dbReference type="EMBL" id="KAG6941881.1"/>
    </source>
</evidence>
<organism evidence="2 3">
    <name type="scientific">Phytophthora cactorum</name>
    <dbReference type="NCBI Taxonomy" id="29920"/>
    <lineage>
        <taxon>Eukaryota</taxon>
        <taxon>Sar</taxon>
        <taxon>Stramenopiles</taxon>
        <taxon>Oomycota</taxon>
        <taxon>Peronosporomycetes</taxon>
        <taxon>Peronosporales</taxon>
        <taxon>Peronosporaceae</taxon>
        <taxon>Phytophthora</taxon>
    </lineage>
</organism>
<reference evidence="2" key="1">
    <citation type="submission" date="2021-01" db="EMBL/GenBank/DDBJ databases">
        <title>Phytophthora aleatoria, a newly-described species from Pinus radiata is distinct from Phytophthora cactorum isolates based on comparative genomics.</title>
        <authorList>
            <person name="Mcdougal R."/>
            <person name="Panda P."/>
            <person name="Williams N."/>
            <person name="Studholme D.J."/>
        </authorList>
    </citation>
    <scope>NUCLEOTIDE SEQUENCE</scope>
    <source>
        <strain evidence="2">NZFS 3830</strain>
    </source>
</reference>
<dbReference type="Proteomes" id="UP000688947">
    <property type="component" value="Unassembled WGS sequence"/>
</dbReference>
<accession>A0A8T1TM02</accession>
<evidence type="ECO:0000256" key="1">
    <source>
        <dbReference type="SAM" id="MobiDB-lite"/>
    </source>
</evidence>
<proteinExistence type="predicted"/>
<feature type="compositionally biased region" description="Low complexity" evidence="1">
    <location>
        <begin position="53"/>
        <end position="73"/>
    </location>
</feature>
<evidence type="ECO:0000313" key="3">
    <source>
        <dbReference type="Proteomes" id="UP000688947"/>
    </source>
</evidence>
<protein>
    <submittedName>
        <fullName evidence="2">Uncharacterized protein</fullName>
    </submittedName>
</protein>
<dbReference type="OrthoDB" id="94558at2759"/>